<dbReference type="NCBIfam" id="TIGR01509">
    <property type="entry name" value="HAD-SF-IA-v3"/>
    <property type="match status" value="1"/>
</dbReference>
<dbReference type="InterPro" id="IPR023214">
    <property type="entry name" value="HAD_sf"/>
</dbReference>
<dbReference type="PANTHER" id="PTHR43611:SF3">
    <property type="entry name" value="FLAVIN MONONUCLEOTIDE HYDROLASE 1, CHLOROPLATIC"/>
    <property type="match status" value="1"/>
</dbReference>
<name>A0A4V2QF83_HYDET</name>
<keyword evidence="2" id="KW-1185">Reference proteome</keyword>
<dbReference type="OrthoDB" id="9797415at2"/>
<organism evidence="1 2">
    <name type="scientific">Hydrogenispora ethanolica</name>
    <dbReference type="NCBI Taxonomy" id="1082276"/>
    <lineage>
        <taxon>Bacteria</taxon>
        <taxon>Bacillati</taxon>
        <taxon>Bacillota</taxon>
        <taxon>Hydrogenispora</taxon>
    </lineage>
</organism>
<evidence type="ECO:0000313" key="2">
    <source>
        <dbReference type="Proteomes" id="UP000295008"/>
    </source>
</evidence>
<protein>
    <submittedName>
        <fullName evidence="1">Putative hydrolase of the HAD superfamily</fullName>
    </submittedName>
</protein>
<dbReference type="Proteomes" id="UP000295008">
    <property type="component" value="Unassembled WGS sequence"/>
</dbReference>
<dbReference type="SFLD" id="SFLDS00003">
    <property type="entry name" value="Haloacid_Dehalogenase"/>
    <property type="match status" value="1"/>
</dbReference>
<accession>A0A4V2QF83</accession>
<dbReference type="CDD" id="cd02603">
    <property type="entry name" value="HAD_sEH-N_like"/>
    <property type="match status" value="1"/>
</dbReference>
<proteinExistence type="predicted"/>
<dbReference type="GO" id="GO:0016787">
    <property type="term" value="F:hydrolase activity"/>
    <property type="evidence" value="ECO:0007669"/>
    <property type="project" value="UniProtKB-KW"/>
</dbReference>
<evidence type="ECO:0000313" key="1">
    <source>
        <dbReference type="EMBL" id="TCL70937.1"/>
    </source>
</evidence>
<dbReference type="InterPro" id="IPR036412">
    <property type="entry name" value="HAD-like_sf"/>
</dbReference>
<dbReference type="Gene3D" id="1.10.150.240">
    <property type="entry name" value="Putative phosphatase, domain 2"/>
    <property type="match status" value="1"/>
</dbReference>
<dbReference type="SFLD" id="SFLDG01129">
    <property type="entry name" value="C1.5:_HAD__Beta-PGM__Phosphata"/>
    <property type="match status" value="1"/>
</dbReference>
<sequence length="206" mass="23443">MIRAFVFDLGNVLIRILPERIFQNWGEQSGLDWREIYARFRFDEVHDAFERGEVAPAQFLAHIRQTYDLPLTDAQLEQGWNAIFVGEVPGVTGLIRALKSHYRVVALSNTNAIHVPFFKAAYEETLRDLEYVFASNEIGTRKPEAQAYQTVMDYLQMRPEELVFLDDNAANVRAARAIGMQAIEFTAVEEALAELCKLGIDQTQAS</sequence>
<dbReference type="PANTHER" id="PTHR43611">
    <property type="entry name" value="ALPHA-D-GLUCOSE 1-PHOSPHATE PHOSPHATASE"/>
    <property type="match status" value="1"/>
</dbReference>
<dbReference type="Gene3D" id="3.40.50.1000">
    <property type="entry name" value="HAD superfamily/HAD-like"/>
    <property type="match status" value="1"/>
</dbReference>
<dbReference type="InterPro" id="IPR006439">
    <property type="entry name" value="HAD-SF_hydro_IA"/>
</dbReference>
<dbReference type="InterPro" id="IPR023198">
    <property type="entry name" value="PGP-like_dom2"/>
</dbReference>
<dbReference type="SUPFAM" id="SSF56784">
    <property type="entry name" value="HAD-like"/>
    <property type="match status" value="1"/>
</dbReference>
<reference evidence="1 2" key="1">
    <citation type="submission" date="2019-03" db="EMBL/GenBank/DDBJ databases">
        <title>Genomic Encyclopedia of Type Strains, Phase IV (KMG-IV): sequencing the most valuable type-strain genomes for metagenomic binning, comparative biology and taxonomic classification.</title>
        <authorList>
            <person name="Goeker M."/>
        </authorList>
    </citation>
    <scope>NUCLEOTIDE SEQUENCE [LARGE SCALE GENOMIC DNA]</scope>
    <source>
        <strain evidence="1 2">LX-B</strain>
    </source>
</reference>
<keyword evidence="1" id="KW-0378">Hydrolase</keyword>
<comment type="caution">
    <text evidence="1">The sequence shown here is derived from an EMBL/GenBank/DDBJ whole genome shotgun (WGS) entry which is preliminary data.</text>
</comment>
<dbReference type="EMBL" id="SLUN01000008">
    <property type="protein sequence ID" value="TCL70937.1"/>
    <property type="molecule type" value="Genomic_DNA"/>
</dbReference>
<dbReference type="RefSeq" id="WP_132013901.1">
    <property type="nucleotide sequence ID" value="NZ_SLUN01000008.1"/>
</dbReference>
<gene>
    <name evidence="1" type="ORF">EDC14_100884</name>
</gene>
<dbReference type="AlphaFoldDB" id="A0A4V2QF83"/>
<dbReference type="Pfam" id="PF00702">
    <property type="entry name" value="Hydrolase"/>
    <property type="match status" value="1"/>
</dbReference>